<geneLocation type="mitochondrion" evidence="10"/>
<keyword evidence="9" id="KW-0249">Electron transport</keyword>
<evidence type="ECO:0000256" key="2">
    <source>
        <dbReference type="ARBA" id="ARBA00008472"/>
    </source>
</evidence>
<evidence type="ECO:0000313" key="10">
    <source>
        <dbReference type="EMBL" id="AML26038.1"/>
    </source>
</evidence>
<evidence type="ECO:0000256" key="8">
    <source>
        <dbReference type="ARBA" id="ARBA00049551"/>
    </source>
</evidence>
<keyword evidence="9" id="KW-1278">Translocase</keyword>
<sequence length="118" mass="13685">MIFMLSMMALIIFIISFIVMLLAMIVSKKTFMDREKNSPFECGFDPKSSSRLPFSLQFFLIAVIFLIFDVEITLLIPYILIMKISSIKIFSIALIFFIIILLMGLYHEWTQGALNWSV</sequence>
<comment type="function">
    <text evidence="9">Core subunit of the mitochondrial membrane respiratory chain NADH dehydrogenase (Complex I) which catalyzes electron transfer from NADH through the respiratory chain, using ubiquinone as an electron acceptor. Essential for the catalytic activity of complex I.</text>
</comment>
<dbReference type="PANTHER" id="PTHR11058">
    <property type="entry name" value="NADH-UBIQUINONE OXIDOREDUCTASE CHAIN 3"/>
    <property type="match status" value="1"/>
</dbReference>
<dbReference type="EMBL" id="KT696194">
    <property type="protein sequence ID" value="AML26038.1"/>
    <property type="molecule type" value="Genomic_DNA"/>
</dbReference>
<dbReference type="GO" id="GO:0030964">
    <property type="term" value="C:NADH dehydrogenase complex"/>
    <property type="evidence" value="ECO:0007669"/>
    <property type="project" value="TreeGrafter"/>
</dbReference>
<name>A0A126TEV8_9COLE</name>
<feature type="transmembrane region" description="Helical" evidence="9">
    <location>
        <begin position="6"/>
        <end position="26"/>
    </location>
</feature>
<feature type="transmembrane region" description="Helical" evidence="9">
    <location>
        <begin position="58"/>
        <end position="81"/>
    </location>
</feature>
<keyword evidence="6 9" id="KW-1133">Transmembrane helix</keyword>
<dbReference type="Pfam" id="PF00507">
    <property type="entry name" value="Oxidored_q4"/>
    <property type="match status" value="1"/>
</dbReference>
<dbReference type="EC" id="7.1.1.2" evidence="9"/>
<comment type="catalytic activity">
    <reaction evidence="8 9">
        <text>a ubiquinone + NADH + 5 H(+)(in) = a ubiquinol + NAD(+) + 4 H(+)(out)</text>
        <dbReference type="Rhea" id="RHEA:29091"/>
        <dbReference type="Rhea" id="RHEA-COMP:9565"/>
        <dbReference type="Rhea" id="RHEA-COMP:9566"/>
        <dbReference type="ChEBI" id="CHEBI:15378"/>
        <dbReference type="ChEBI" id="CHEBI:16389"/>
        <dbReference type="ChEBI" id="CHEBI:17976"/>
        <dbReference type="ChEBI" id="CHEBI:57540"/>
        <dbReference type="ChEBI" id="CHEBI:57945"/>
        <dbReference type="EC" id="7.1.1.2"/>
    </reaction>
</comment>
<gene>
    <name evidence="10" type="primary">ND3</name>
</gene>
<feature type="transmembrane region" description="Helical" evidence="9">
    <location>
        <begin position="87"/>
        <end position="106"/>
    </location>
</feature>
<keyword evidence="9" id="KW-0520">NAD</keyword>
<keyword evidence="5 9" id="KW-0812">Transmembrane</keyword>
<keyword evidence="9 10" id="KW-0496">Mitochondrion</keyword>
<evidence type="ECO:0000256" key="9">
    <source>
        <dbReference type="RuleBase" id="RU003640"/>
    </source>
</evidence>
<dbReference type="InterPro" id="IPR038430">
    <property type="entry name" value="NDAH_ubi_oxred_su3_sf"/>
</dbReference>
<dbReference type="PANTHER" id="PTHR11058:SF9">
    <property type="entry name" value="NADH-UBIQUINONE OXIDOREDUCTASE CHAIN 3"/>
    <property type="match status" value="1"/>
</dbReference>
<proteinExistence type="inferred from homology"/>
<reference evidence="10" key="1">
    <citation type="submission" date="2015-09" db="EMBL/GenBank/DDBJ databases">
        <title>Capturing the unknown biodiversity of arthropods in tropical forests using metagenomics.</title>
        <authorList>
            <person name="Andujar C."/>
            <person name="Creedy T.J."/>
            <person name="Garner B."/>
            <person name="Canty R."/>
            <person name="Warner H.B."/>
            <person name="Lipecki J."/>
            <person name="Crampton-Platt A."/>
            <person name="Gabrielli M."/>
            <person name="Croydon-Veleslavov I.A."/>
            <person name="Lim J.L."/>
            <person name="Linard B."/>
            <person name="Vogler A."/>
        </authorList>
    </citation>
    <scope>NUCLEOTIDE SEQUENCE</scope>
</reference>
<evidence type="ECO:0000256" key="3">
    <source>
        <dbReference type="ARBA" id="ARBA00021007"/>
    </source>
</evidence>
<keyword evidence="9" id="KW-0830">Ubiquinone</keyword>
<evidence type="ECO:0000256" key="5">
    <source>
        <dbReference type="ARBA" id="ARBA00022692"/>
    </source>
</evidence>
<comment type="subcellular location">
    <subcellularLocation>
        <location evidence="1">Membrane</location>
    </subcellularLocation>
    <subcellularLocation>
        <location evidence="9">Mitochondrion membrane</location>
        <topology evidence="9">Multi-pass membrane protein</topology>
    </subcellularLocation>
</comment>
<dbReference type="InterPro" id="IPR000440">
    <property type="entry name" value="NADH_UbQ/plastoQ_OxRdtase_su3"/>
</dbReference>
<evidence type="ECO:0000256" key="1">
    <source>
        <dbReference type="ARBA" id="ARBA00004370"/>
    </source>
</evidence>
<comment type="similarity">
    <text evidence="2 9">Belongs to the complex I subunit 3 family.</text>
</comment>
<keyword evidence="9" id="KW-0679">Respiratory chain</keyword>
<evidence type="ECO:0000256" key="6">
    <source>
        <dbReference type="ARBA" id="ARBA00022989"/>
    </source>
</evidence>
<organism evidence="10">
    <name type="scientific">Staphylinidae sp. BMNH 1274248</name>
    <dbReference type="NCBI Taxonomy" id="1796571"/>
    <lineage>
        <taxon>Eukaryota</taxon>
        <taxon>Metazoa</taxon>
        <taxon>Ecdysozoa</taxon>
        <taxon>Arthropoda</taxon>
        <taxon>Hexapoda</taxon>
        <taxon>Insecta</taxon>
        <taxon>Pterygota</taxon>
        <taxon>Neoptera</taxon>
        <taxon>Endopterygota</taxon>
        <taxon>Coleoptera</taxon>
        <taxon>Polyphaga</taxon>
        <taxon>Staphyliniformia</taxon>
        <taxon>Staphylinidae</taxon>
    </lineage>
</organism>
<dbReference type="GO" id="GO:0031966">
    <property type="term" value="C:mitochondrial membrane"/>
    <property type="evidence" value="ECO:0007669"/>
    <property type="project" value="UniProtKB-SubCell"/>
</dbReference>
<dbReference type="GO" id="GO:0008137">
    <property type="term" value="F:NADH dehydrogenase (ubiquinone) activity"/>
    <property type="evidence" value="ECO:0007669"/>
    <property type="project" value="UniProtKB-UniRule"/>
</dbReference>
<evidence type="ECO:0000256" key="4">
    <source>
        <dbReference type="ARBA" id="ARBA00022448"/>
    </source>
</evidence>
<dbReference type="Gene3D" id="1.20.58.1610">
    <property type="entry name" value="NADH:ubiquinone/plastoquinone oxidoreductase, chain 3"/>
    <property type="match status" value="1"/>
</dbReference>
<accession>A0A126TEV8</accession>
<dbReference type="AlphaFoldDB" id="A0A126TEV8"/>
<protein>
    <recommendedName>
        <fullName evidence="3 9">NADH-ubiquinone oxidoreductase chain 3</fullName>
        <ecNumber evidence="9">7.1.1.2</ecNumber>
    </recommendedName>
</protein>
<evidence type="ECO:0000256" key="7">
    <source>
        <dbReference type="ARBA" id="ARBA00023136"/>
    </source>
</evidence>
<keyword evidence="7 9" id="KW-0472">Membrane</keyword>
<keyword evidence="4 9" id="KW-0813">Transport</keyword>